<dbReference type="OrthoDB" id="2514702at2"/>
<comment type="caution">
    <text evidence="3">The sequence shown here is derived from an EMBL/GenBank/DDBJ whole genome shotgun (WGS) entry which is preliminary data.</text>
</comment>
<dbReference type="Pfam" id="PF06580">
    <property type="entry name" value="His_kinase"/>
    <property type="match status" value="1"/>
</dbReference>
<organism evidence="3 6">
    <name type="scientific">Pseudoalteromonas aurantia</name>
    <dbReference type="NCBI Taxonomy" id="43654"/>
    <lineage>
        <taxon>Bacteria</taxon>
        <taxon>Pseudomonadati</taxon>
        <taxon>Pseudomonadota</taxon>
        <taxon>Gammaproteobacteria</taxon>
        <taxon>Alteromonadales</taxon>
        <taxon>Pseudoalteromonadaceae</taxon>
        <taxon>Pseudoalteromonas</taxon>
    </lineage>
</organism>
<feature type="transmembrane region" description="Helical" evidence="1">
    <location>
        <begin position="14"/>
        <end position="35"/>
    </location>
</feature>
<evidence type="ECO:0000259" key="2">
    <source>
        <dbReference type="Pfam" id="PF06580"/>
    </source>
</evidence>
<evidence type="ECO:0000256" key="1">
    <source>
        <dbReference type="SAM" id="Phobius"/>
    </source>
</evidence>
<dbReference type="AlphaFoldDB" id="A0A5S3V3Z2"/>
<gene>
    <name evidence="3" type="ORF">CWC19_17220</name>
    <name evidence="4" type="ORF">CWC20_02020</name>
</gene>
<keyword evidence="1" id="KW-0812">Transmembrane</keyword>
<dbReference type="InterPro" id="IPR036890">
    <property type="entry name" value="HATPase_C_sf"/>
</dbReference>
<dbReference type="GO" id="GO:0000155">
    <property type="term" value="F:phosphorelay sensor kinase activity"/>
    <property type="evidence" value="ECO:0007669"/>
    <property type="project" value="InterPro"/>
</dbReference>
<dbReference type="RefSeq" id="WP_138593003.1">
    <property type="nucleotide sequence ID" value="NZ_PNBW01000015.1"/>
</dbReference>
<feature type="transmembrane region" description="Helical" evidence="1">
    <location>
        <begin position="128"/>
        <end position="148"/>
    </location>
</feature>
<keyword evidence="1" id="KW-1133">Transmembrane helix</keyword>
<protein>
    <recommendedName>
        <fullName evidence="2">Signal transduction histidine kinase internal region domain-containing protein</fullName>
    </recommendedName>
</protein>
<reference evidence="3" key="3">
    <citation type="submission" date="2019-09" db="EMBL/GenBank/DDBJ databases">
        <title>Co-occurence of chitin degradation, pigmentation and bioactivity in marine Pseudoalteromonas.</title>
        <authorList>
            <person name="Sonnenschein E.C."/>
            <person name="Bech P.K."/>
        </authorList>
    </citation>
    <scope>NUCLEOTIDE SEQUENCE</scope>
    <source>
        <strain evidence="3">S3790</strain>
        <strain evidence="4 5">S3895</strain>
    </source>
</reference>
<dbReference type="PANTHER" id="PTHR34220:SF7">
    <property type="entry name" value="SENSOR HISTIDINE KINASE YPDA"/>
    <property type="match status" value="1"/>
</dbReference>
<evidence type="ECO:0000313" key="3">
    <source>
        <dbReference type="EMBL" id="TMO65747.1"/>
    </source>
</evidence>
<feature type="domain" description="Signal transduction histidine kinase internal region" evidence="2">
    <location>
        <begin position="165"/>
        <end position="243"/>
    </location>
</feature>
<dbReference type="GO" id="GO:0016020">
    <property type="term" value="C:membrane"/>
    <property type="evidence" value="ECO:0007669"/>
    <property type="project" value="InterPro"/>
</dbReference>
<name>A0A5S3V3Z2_9GAMM</name>
<reference evidence="5 6" key="1">
    <citation type="submission" date="2018-01" db="EMBL/GenBank/DDBJ databases">
        <authorList>
            <person name="Paulsen S."/>
            <person name="Gram L.K."/>
        </authorList>
    </citation>
    <scope>NUCLEOTIDE SEQUENCE [LARGE SCALE GENOMIC DNA]</scope>
    <source>
        <strain evidence="3 6">S3790</strain>
        <strain evidence="4 5">S3895</strain>
    </source>
</reference>
<dbReference type="Proteomes" id="UP000307217">
    <property type="component" value="Unassembled WGS sequence"/>
</dbReference>
<dbReference type="Gene3D" id="3.30.565.10">
    <property type="entry name" value="Histidine kinase-like ATPase, C-terminal domain"/>
    <property type="match status" value="1"/>
</dbReference>
<keyword evidence="5" id="KW-1185">Reference proteome</keyword>
<evidence type="ECO:0000313" key="5">
    <source>
        <dbReference type="Proteomes" id="UP000307164"/>
    </source>
</evidence>
<dbReference type="Proteomes" id="UP000307164">
    <property type="component" value="Unassembled WGS sequence"/>
</dbReference>
<dbReference type="EMBL" id="PNBX01000085">
    <property type="protein sequence ID" value="TMO65747.1"/>
    <property type="molecule type" value="Genomic_DNA"/>
</dbReference>
<dbReference type="PANTHER" id="PTHR34220">
    <property type="entry name" value="SENSOR HISTIDINE KINASE YPDA"/>
    <property type="match status" value="1"/>
</dbReference>
<dbReference type="EMBL" id="PNBW01000015">
    <property type="protein sequence ID" value="TMO78311.1"/>
    <property type="molecule type" value="Genomic_DNA"/>
</dbReference>
<proteinExistence type="predicted"/>
<evidence type="ECO:0000313" key="6">
    <source>
        <dbReference type="Proteomes" id="UP000307217"/>
    </source>
</evidence>
<keyword evidence="1" id="KW-0472">Membrane</keyword>
<dbReference type="InterPro" id="IPR010559">
    <property type="entry name" value="Sig_transdc_His_kin_internal"/>
</dbReference>
<reference evidence="6" key="2">
    <citation type="submission" date="2019-06" db="EMBL/GenBank/DDBJ databases">
        <title>Co-occurence of chitin degradation, pigmentation and bioactivity in marine Pseudoalteromonas.</title>
        <authorList>
            <person name="Sonnenschein E.C."/>
            <person name="Bech P.K."/>
        </authorList>
    </citation>
    <scope>NUCLEOTIDE SEQUENCE [LARGE SCALE GENOMIC DNA]</scope>
    <source>
        <strain evidence="6">S3790</strain>
    </source>
</reference>
<dbReference type="InterPro" id="IPR050640">
    <property type="entry name" value="Bact_2-comp_sensor_kinase"/>
</dbReference>
<feature type="transmembrane region" description="Helical" evidence="1">
    <location>
        <begin position="79"/>
        <end position="108"/>
    </location>
</feature>
<accession>A0A5S3V3Z2</accession>
<sequence length="353" mass="39378">MKYLQLQYLFSQRYIFIVCHSISWLFAYLFLTIIVMQNPYASWNEAIYGAIFLFSGAFITYFVRCVYKKQLHNKSNVLQFGFLVVGSCFATLIATTILLCGVFFLAHIGMSYPIPTSQLGFIIETVGLSNGLNMLGLTLLWSFGYLALSKIKCLSTAHALLTVSQLQALNSQLNPHFLFNAINDIRALILAQPTQARASLAELADMLRYSLQANQDDKVPLSQELENAQHYLSLCKISLADRLQIEVNVASDAERLLMPKMILQLCLENAIKHGIAKNRVGGVVAVKVWCEEKLYIEVVNPLVVSAQPSDGLGLATKNIEERLGLLYRGEGSITRMVRGETIATVIEIPKETV</sequence>
<evidence type="ECO:0000313" key="4">
    <source>
        <dbReference type="EMBL" id="TMO78311.1"/>
    </source>
</evidence>
<feature type="transmembrane region" description="Helical" evidence="1">
    <location>
        <begin position="47"/>
        <end position="67"/>
    </location>
</feature>